<dbReference type="SUPFAM" id="SSF52980">
    <property type="entry name" value="Restriction endonuclease-like"/>
    <property type="match status" value="1"/>
</dbReference>
<reference evidence="1 2" key="1">
    <citation type="submission" date="2017-04" db="EMBL/GenBank/DDBJ databases">
        <authorList>
            <person name="Varghese N."/>
            <person name="Submissions S."/>
        </authorList>
    </citation>
    <scope>NUCLEOTIDE SEQUENCE [LARGE SCALE GENOMIC DNA]</scope>
    <source>
        <strain evidence="1 2">VKM Ac-1784</strain>
    </source>
</reference>
<keyword evidence="2" id="KW-1185">Reference proteome</keyword>
<name>A0ABY1RDF1_9MICO</name>
<protein>
    <recommendedName>
        <fullName evidence="3">DUF559 domain-containing protein</fullName>
    </recommendedName>
</protein>
<accession>A0ABY1RDF1</accession>
<comment type="caution">
    <text evidence="1">The sequence shown here is derived from an EMBL/GenBank/DDBJ whole genome shotgun (WGS) entry which is preliminary data.</text>
</comment>
<organism evidence="1 2">
    <name type="scientific">Plantibacter elymi</name>
    <name type="common">nom. nud.</name>
    <dbReference type="NCBI Taxonomy" id="199708"/>
    <lineage>
        <taxon>Bacteria</taxon>
        <taxon>Bacillati</taxon>
        <taxon>Actinomycetota</taxon>
        <taxon>Actinomycetes</taxon>
        <taxon>Micrococcales</taxon>
        <taxon>Microbacteriaceae</taxon>
        <taxon>Plantibacter</taxon>
    </lineage>
</organism>
<proteinExistence type="predicted"/>
<dbReference type="InterPro" id="IPR011335">
    <property type="entry name" value="Restrct_endonuc-II-like"/>
</dbReference>
<dbReference type="RefSeq" id="WP_133059982.1">
    <property type="nucleotide sequence ID" value="NZ_FXWJ01000003.1"/>
</dbReference>
<gene>
    <name evidence="1" type="ORF">SAMN06295909_2324</name>
</gene>
<sequence>MTPTDLPDHHAFSVRSALEQGVSPERLRTTRVPAPFPGVRSFAAPRRGVDLPPEQRHLAHLELCRAYAQRMAPAQFFSHLSAAHLLDAPLPARLRWDEVHVGVRPPDRAPRVAGVVGHRLAGLFGDPILIERLAVVSPADMWCQLGPSLDIDELVAVGDHLVRERGASGRWLHQRLPALCSLDDLAAALSGSRHVGAGALRAALPQIRAGSESPKETELRLAFVRAGLPEPVLNHELRDRWGRFIARLDLAYPAYRAAFEYDGRQHATDPGQFAKDVDRIHAVTRLGWSHDRFLAHHLQAGAAVAVDRARERLIAAGWRP</sequence>
<evidence type="ECO:0000313" key="2">
    <source>
        <dbReference type="Proteomes" id="UP000194464"/>
    </source>
</evidence>
<evidence type="ECO:0000313" key="1">
    <source>
        <dbReference type="EMBL" id="SMQ70880.1"/>
    </source>
</evidence>
<evidence type="ECO:0008006" key="3">
    <source>
        <dbReference type="Google" id="ProtNLM"/>
    </source>
</evidence>
<dbReference type="Proteomes" id="UP000194464">
    <property type="component" value="Unassembled WGS sequence"/>
</dbReference>
<dbReference type="EMBL" id="FXWJ01000003">
    <property type="protein sequence ID" value="SMQ70880.1"/>
    <property type="molecule type" value="Genomic_DNA"/>
</dbReference>